<dbReference type="InterPro" id="IPR000560">
    <property type="entry name" value="His_Pase_clade-2"/>
</dbReference>
<dbReference type="OrthoDB" id="258392at2759"/>
<evidence type="ECO:0000313" key="5">
    <source>
        <dbReference type="Proteomes" id="UP000319663"/>
    </source>
</evidence>
<dbReference type="PANTHER" id="PTHR11567">
    <property type="entry name" value="ACID PHOSPHATASE-RELATED"/>
    <property type="match status" value="1"/>
</dbReference>
<organism evidence="4 5">
    <name type="scientific">Monascus purpureus</name>
    <name type="common">Red mold</name>
    <name type="synonym">Monascus anka</name>
    <dbReference type="NCBI Taxonomy" id="5098"/>
    <lineage>
        <taxon>Eukaryota</taxon>
        <taxon>Fungi</taxon>
        <taxon>Dikarya</taxon>
        <taxon>Ascomycota</taxon>
        <taxon>Pezizomycotina</taxon>
        <taxon>Eurotiomycetes</taxon>
        <taxon>Eurotiomycetidae</taxon>
        <taxon>Eurotiales</taxon>
        <taxon>Aspergillaceae</taxon>
        <taxon>Monascus</taxon>
    </lineage>
</organism>
<keyword evidence="3" id="KW-0732">Signal</keyword>
<dbReference type="Proteomes" id="UP000319663">
    <property type="component" value="Unassembled WGS sequence"/>
</dbReference>
<keyword evidence="2" id="KW-1133">Transmembrane helix</keyword>
<comment type="similarity">
    <text evidence="1">Belongs to the histidine acid phosphatase family.</text>
</comment>
<accession>A0A507R5F1</accession>
<feature type="chain" id="PRO_5021298041" evidence="3">
    <location>
        <begin position="23"/>
        <end position="571"/>
    </location>
</feature>
<sequence>MSTILYSIALILALLGPTSISAQVSTEKVWAVFAYTAYGDSTPALPHHSKTLTQYGAEQLYAAGSAFRNRYVETRLNENTRVQNLSSYTLDSDEVDVLSTTDQFTVASAQAFMQGLYPPVETYTDGYSQLANGSWATYALSGYQFPRLITLGMTDLGFEKLAGHAACPLHELSKREYEGSIEFQQIEEQSASFYARLYDNALSHVFDRSQVHYSNARYISDYLDYESLHNITFFDNLDQEDIDRARWLADQYVYATNSDVSSSSNTPSKNIRSVAGQTLASLVLQLFEQNIADLGSKVKMMLAFGSYEPPVALASLMRLASPREANFYSRPTQGASVVFELFSFDDQISPIYPAISNLYVRFLLHNGTKSSTVFSPHPLFGRGPSNIAISYTEFREEMSRISLGPTRDWCLRCNSSAVFCSGLAPESFFKDQSCAYFNPAIAALIGAVITVIIILLIAIPAFLLSGIRLQRRRKAGLGSFKSSGRVASDQGVASQNSTHETFRMTEITKVSHDQVSSASECSSSWERDQRREDIIAVPGRVQKTHTTFEDEAEEEWRLNSRLKPVGVQENL</sequence>
<feature type="signal peptide" evidence="3">
    <location>
        <begin position="1"/>
        <end position="22"/>
    </location>
</feature>
<dbReference type="Gene3D" id="3.40.50.1240">
    <property type="entry name" value="Phosphoglycerate mutase-like"/>
    <property type="match status" value="1"/>
</dbReference>
<comment type="caution">
    <text evidence="4">The sequence shown here is derived from an EMBL/GenBank/DDBJ whole genome shotgun (WGS) entry which is preliminary data.</text>
</comment>
<keyword evidence="2" id="KW-0812">Transmembrane</keyword>
<proteinExistence type="inferred from homology"/>
<dbReference type="Pfam" id="PF00328">
    <property type="entry name" value="His_Phos_2"/>
    <property type="match status" value="1"/>
</dbReference>
<dbReference type="GO" id="GO:0016791">
    <property type="term" value="F:phosphatase activity"/>
    <property type="evidence" value="ECO:0007669"/>
    <property type="project" value="TreeGrafter"/>
</dbReference>
<name>A0A507R5F1_MONPU</name>
<dbReference type="EMBL" id="VIFY01000005">
    <property type="protein sequence ID" value="TQB76954.1"/>
    <property type="molecule type" value="Genomic_DNA"/>
</dbReference>
<keyword evidence="5" id="KW-1185">Reference proteome</keyword>
<dbReference type="InterPro" id="IPR029033">
    <property type="entry name" value="His_PPase_superfam"/>
</dbReference>
<reference evidence="4 5" key="1">
    <citation type="submission" date="2019-06" db="EMBL/GenBank/DDBJ databases">
        <title>Wine fermentation using esterase from Monascus purpureus.</title>
        <authorList>
            <person name="Geng C."/>
            <person name="Zhang Y."/>
        </authorList>
    </citation>
    <scope>NUCLEOTIDE SEQUENCE [LARGE SCALE GENOMIC DNA]</scope>
    <source>
        <strain evidence="4">HQ1</strain>
    </source>
</reference>
<keyword evidence="2" id="KW-0472">Membrane</keyword>
<feature type="transmembrane region" description="Helical" evidence="2">
    <location>
        <begin position="440"/>
        <end position="464"/>
    </location>
</feature>
<dbReference type="SUPFAM" id="SSF53254">
    <property type="entry name" value="Phosphoglycerate mutase-like"/>
    <property type="match status" value="1"/>
</dbReference>
<evidence type="ECO:0000256" key="3">
    <source>
        <dbReference type="SAM" id="SignalP"/>
    </source>
</evidence>
<evidence type="ECO:0000256" key="1">
    <source>
        <dbReference type="ARBA" id="ARBA00005375"/>
    </source>
</evidence>
<dbReference type="STRING" id="5098.A0A507R5F1"/>
<dbReference type="AlphaFoldDB" id="A0A507R5F1"/>
<dbReference type="InterPro" id="IPR050645">
    <property type="entry name" value="Histidine_acid_phosphatase"/>
</dbReference>
<dbReference type="PANTHER" id="PTHR11567:SF127">
    <property type="entry name" value="HISTIDINE ACID PHOSPHATASE"/>
    <property type="match status" value="1"/>
</dbReference>
<protein>
    <submittedName>
        <fullName evidence="4">Uncharacterized protein</fullName>
    </submittedName>
</protein>
<evidence type="ECO:0000313" key="4">
    <source>
        <dbReference type="EMBL" id="TQB76954.1"/>
    </source>
</evidence>
<evidence type="ECO:0000256" key="2">
    <source>
        <dbReference type="SAM" id="Phobius"/>
    </source>
</evidence>
<gene>
    <name evidence="4" type="ORF">MPDQ_006135</name>
</gene>